<gene>
    <name evidence="2" type="ORF">K435DRAFT_838095</name>
</gene>
<feature type="compositionally biased region" description="Low complexity" evidence="1">
    <location>
        <begin position="46"/>
        <end position="63"/>
    </location>
</feature>
<feature type="compositionally biased region" description="Acidic residues" evidence="1">
    <location>
        <begin position="308"/>
        <end position="324"/>
    </location>
</feature>
<evidence type="ECO:0000256" key="1">
    <source>
        <dbReference type="SAM" id="MobiDB-lite"/>
    </source>
</evidence>
<protein>
    <submittedName>
        <fullName evidence="2">Uncharacterized protein</fullName>
    </submittedName>
</protein>
<feature type="region of interest" description="Disordered" evidence="1">
    <location>
        <begin position="176"/>
        <end position="324"/>
    </location>
</feature>
<feature type="compositionally biased region" description="Polar residues" evidence="1">
    <location>
        <begin position="131"/>
        <end position="164"/>
    </location>
</feature>
<organism evidence="2 3">
    <name type="scientific">Dendrothele bispora (strain CBS 962.96)</name>
    <dbReference type="NCBI Taxonomy" id="1314807"/>
    <lineage>
        <taxon>Eukaryota</taxon>
        <taxon>Fungi</taxon>
        <taxon>Dikarya</taxon>
        <taxon>Basidiomycota</taxon>
        <taxon>Agaricomycotina</taxon>
        <taxon>Agaricomycetes</taxon>
        <taxon>Agaricomycetidae</taxon>
        <taxon>Agaricales</taxon>
        <taxon>Agaricales incertae sedis</taxon>
        <taxon>Dendrothele</taxon>
    </lineage>
</organism>
<feature type="compositionally biased region" description="Polar residues" evidence="1">
    <location>
        <begin position="91"/>
        <end position="102"/>
    </location>
</feature>
<dbReference type="EMBL" id="ML179134">
    <property type="protein sequence ID" value="THU98575.1"/>
    <property type="molecule type" value="Genomic_DNA"/>
</dbReference>
<feature type="compositionally biased region" description="Polar residues" evidence="1">
    <location>
        <begin position="263"/>
        <end position="282"/>
    </location>
</feature>
<evidence type="ECO:0000313" key="3">
    <source>
        <dbReference type="Proteomes" id="UP000297245"/>
    </source>
</evidence>
<sequence>MSGQSNEVIEEEQQHSDHQVEVQPEQEHEAPPAPVATSSSIRSELEPVQTQQLQEPELEPGVETSDGASALEGTEGKLPEEAPQTPKIAENNDSGEQTSTPAAFSFGLFSRSRKTPLKTSVSFKTSSSISPELSKSQTQVSTSESPFGTPNQLKKNNDGSPSQKLSLFNILDAVTSGLDSDSAPAGDVDVSGNDSGSGAMAGSISDERTGTDTNPTEGSGPEPSAAEGSSSLRAGTGFERGRSTSTNQDSADLPSSLGHIIAQVSTPPRPGSTTSLDRTPSLQEFFHSRRPGSLADGGEGGDVKEGNAEGEDDHAFDDDDFNYDVEVDDHGHVKLQTPANWEGAAQNATTLIATSTFQTTTTSTTSANTADIVESLTHDGTVGSGSDNGVEGTDGVARLSQY</sequence>
<feature type="compositionally biased region" description="Basic and acidic residues" evidence="1">
    <location>
        <begin position="12"/>
        <end position="30"/>
    </location>
</feature>
<feature type="compositionally biased region" description="Low complexity" evidence="1">
    <location>
        <begin position="118"/>
        <end position="130"/>
    </location>
</feature>
<proteinExistence type="predicted"/>
<dbReference type="AlphaFoldDB" id="A0A4V4HGF2"/>
<feature type="region of interest" description="Disordered" evidence="1">
    <location>
        <begin position="378"/>
        <end position="402"/>
    </location>
</feature>
<evidence type="ECO:0000313" key="2">
    <source>
        <dbReference type="EMBL" id="THU98575.1"/>
    </source>
</evidence>
<accession>A0A4V4HGF2</accession>
<dbReference type="Proteomes" id="UP000297245">
    <property type="component" value="Unassembled WGS sequence"/>
</dbReference>
<feature type="region of interest" description="Disordered" evidence="1">
    <location>
        <begin position="1"/>
        <end position="164"/>
    </location>
</feature>
<name>A0A4V4HGF2_DENBC</name>
<reference evidence="2 3" key="1">
    <citation type="journal article" date="2019" name="Nat. Ecol. Evol.">
        <title>Megaphylogeny resolves global patterns of mushroom evolution.</title>
        <authorList>
            <person name="Varga T."/>
            <person name="Krizsan K."/>
            <person name="Foldi C."/>
            <person name="Dima B."/>
            <person name="Sanchez-Garcia M."/>
            <person name="Sanchez-Ramirez S."/>
            <person name="Szollosi G.J."/>
            <person name="Szarkandi J.G."/>
            <person name="Papp V."/>
            <person name="Albert L."/>
            <person name="Andreopoulos W."/>
            <person name="Angelini C."/>
            <person name="Antonin V."/>
            <person name="Barry K.W."/>
            <person name="Bougher N.L."/>
            <person name="Buchanan P."/>
            <person name="Buyck B."/>
            <person name="Bense V."/>
            <person name="Catcheside P."/>
            <person name="Chovatia M."/>
            <person name="Cooper J."/>
            <person name="Damon W."/>
            <person name="Desjardin D."/>
            <person name="Finy P."/>
            <person name="Geml J."/>
            <person name="Haridas S."/>
            <person name="Hughes K."/>
            <person name="Justo A."/>
            <person name="Karasinski D."/>
            <person name="Kautmanova I."/>
            <person name="Kiss B."/>
            <person name="Kocsube S."/>
            <person name="Kotiranta H."/>
            <person name="LaButti K.M."/>
            <person name="Lechner B.E."/>
            <person name="Liimatainen K."/>
            <person name="Lipzen A."/>
            <person name="Lukacs Z."/>
            <person name="Mihaltcheva S."/>
            <person name="Morgado L.N."/>
            <person name="Niskanen T."/>
            <person name="Noordeloos M.E."/>
            <person name="Ohm R.A."/>
            <person name="Ortiz-Santana B."/>
            <person name="Ovrebo C."/>
            <person name="Racz N."/>
            <person name="Riley R."/>
            <person name="Savchenko A."/>
            <person name="Shiryaev A."/>
            <person name="Soop K."/>
            <person name="Spirin V."/>
            <person name="Szebenyi C."/>
            <person name="Tomsovsky M."/>
            <person name="Tulloss R.E."/>
            <person name="Uehling J."/>
            <person name="Grigoriev I.V."/>
            <person name="Vagvolgyi C."/>
            <person name="Papp T."/>
            <person name="Martin F.M."/>
            <person name="Miettinen O."/>
            <person name="Hibbett D.S."/>
            <person name="Nagy L.G."/>
        </authorList>
    </citation>
    <scope>NUCLEOTIDE SEQUENCE [LARGE SCALE GENOMIC DNA]</scope>
    <source>
        <strain evidence="2 3">CBS 962.96</strain>
    </source>
</reference>
<keyword evidence="3" id="KW-1185">Reference proteome</keyword>